<evidence type="ECO:0000313" key="4">
    <source>
        <dbReference type="Proteomes" id="UP000033924"/>
    </source>
</evidence>
<keyword evidence="4" id="KW-1185">Reference proteome</keyword>
<dbReference type="InterPro" id="IPR007067">
    <property type="entry name" value="Tail_sheath"/>
</dbReference>
<comment type="caution">
    <text evidence="3">The sequence shown here is derived from an EMBL/GenBank/DDBJ whole genome shotgun (WGS) entry which is preliminary data.</text>
</comment>
<dbReference type="PIRSF" id="PIRSF007349">
    <property type="entry name" value="Tsp_L"/>
    <property type="match status" value="1"/>
</dbReference>
<accession>A0A0M2KK92</accession>
<dbReference type="PATRIC" id="fig|65700.7.peg.5779"/>
<reference evidence="3 4" key="1">
    <citation type="submission" date="2015-01" db="EMBL/GenBank/DDBJ databases">
        <title>Erwinia tracheiphila.</title>
        <authorList>
            <person name="Shapiro L.R."/>
        </authorList>
    </citation>
    <scope>NUCLEOTIDE SEQUENCE [LARGE SCALE GENOMIC DNA]</scope>
    <source>
        <strain evidence="3 4">BuffGH</strain>
    </source>
</reference>
<organism evidence="3 4">
    <name type="scientific">Erwinia tracheiphila</name>
    <dbReference type="NCBI Taxonomy" id="65700"/>
    <lineage>
        <taxon>Bacteria</taxon>
        <taxon>Pseudomonadati</taxon>
        <taxon>Pseudomonadota</taxon>
        <taxon>Gammaproteobacteria</taxon>
        <taxon>Enterobacterales</taxon>
        <taxon>Erwiniaceae</taxon>
        <taxon>Erwinia</taxon>
    </lineage>
</organism>
<dbReference type="Pfam" id="PF17482">
    <property type="entry name" value="Phage_sheath_1C"/>
    <property type="match status" value="1"/>
</dbReference>
<evidence type="ECO:0000256" key="1">
    <source>
        <dbReference type="ARBA" id="ARBA00008005"/>
    </source>
</evidence>
<dbReference type="EMBL" id="JXNU01000003">
    <property type="protein sequence ID" value="KKF37648.1"/>
    <property type="molecule type" value="Genomic_DNA"/>
</dbReference>
<gene>
    <name evidence="3" type="ORF">SY86_23230</name>
</gene>
<dbReference type="AlphaFoldDB" id="A0A0M2KK92"/>
<dbReference type="STRING" id="65700.SY86_23230"/>
<sequence>MTMDMTTIPNPIYKPGAYFAFNTTLASHALATNDQKLLIIAQRLHDSATVDALTPVNVFSDDEAALYFGRGSQAHRMARAAIKANQYIQLTVVGLDDAEAGVAATGSLVVNGTASGSGQVRLDICGTTVAVAVSQGDKAGDVMASLASAITLQDSLPLSATVGEIDGPPNGDDPPEKIKALVLTARNKGSAGNECGLTPTITASGLTATLTPMRGGQGDPSLDAAFSAVFASGHTLIMLPYTSDDALAKLSAHLDNVSGPLEQRSAVGVTGWNGTLASGTTLTGRVNAPRITCGWYAGSALPNGELAAIYGAIIASESDPARPLNTLTLPGMDITAQDNWPGRTEQENALMNGLTPFEVDGSVVRIVRSVSTYVKNAAGVTDRSLMDITIIRSLDYVRLACRTRYTQRFPREKLTDARLARIRSELLDVLYSLEQLEIVENVDALKDQLRVTRCLQDDTRAEATIPAAVVRGLHIFAAVIYLM</sequence>
<proteinExistence type="inferred from homology"/>
<dbReference type="RefSeq" id="WP_016192712.1">
    <property type="nucleotide sequence ID" value="NZ_CP089932.1"/>
</dbReference>
<dbReference type="Proteomes" id="UP000033924">
    <property type="component" value="Unassembled WGS sequence"/>
</dbReference>
<protein>
    <submittedName>
        <fullName evidence="3">Tail sheath protein</fullName>
    </submittedName>
</protein>
<evidence type="ECO:0000313" key="3">
    <source>
        <dbReference type="EMBL" id="KKF37648.1"/>
    </source>
</evidence>
<evidence type="ECO:0000259" key="2">
    <source>
        <dbReference type="Pfam" id="PF17482"/>
    </source>
</evidence>
<feature type="domain" description="Tail sheath protein C-terminal" evidence="2">
    <location>
        <begin position="382"/>
        <end position="481"/>
    </location>
</feature>
<comment type="similarity">
    <text evidence="1">Belongs to the myoviridae tail sheath protein family.</text>
</comment>
<name>A0A0M2KK92_9GAMM</name>
<dbReference type="InterPro" id="IPR020287">
    <property type="entry name" value="Tail_sheath_C"/>
</dbReference>